<dbReference type="SUPFAM" id="SSF53681">
    <property type="entry name" value="Aspartate/glutamate racemase"/>
    <property type="match status" value="2"/>
</dbReference>
<protein>
    <recommendedName>
        <fullName evidence="7 8">Glutamate racemase</fullName>
        <ecNumber evidence="2 8">5.1.1.3</ecNumber>
    </recommendedName>
</protein>
<comment type="similarity">
    <text evidence="8">Belongs to the aspartate/glutamate racemases family.</text>
</comment>
<dbReference type="InterPro" id="IPR004391">
    <property type="entry name" value="Glu_race"/>
</dbReference>
<dbReference type="HAMAP" id="MF_00258">
    <property type="entry name" value="Glu_racemase"/>
    <property type="match status" value="1"/>
</dbReference>
<evidence type="ECO:0000256" key="1">
    <source>
        <dbReference type="ARBA" id="ARBA00001602"/>
    </source>
</evidence>
<feature type="binding site" evidence="8">
    <location>
        <begin position="48"/>
        <end position="49"/>
    </location>
    <ligand>
        <name>substrate</name>
    </ligand>
</feature>
<dbReference type="PANTHER" id="PTHR21198:SF3">
    <property type="entry name" value="GLUTAMATE RACEMASE"/>
    <property type="match status" value="1"/>
</dbReference>
<keyword evidence="6 8" id="KW-0961">Cell wall biogenesis/degradation</keyword>
<comment type="pathway">
    <text evidence="8">Cell wall biogenesis; peptidoglycan biosynthesis.</text>
</comment>
<comment type="caution">
    <text evidence="9">The sequence shown here is derived from an EMBL/GenBank/DDBJ whole genome shotgun (WGS) entry which is preliminary data.</text>
</comment>
<dbReference type="STRING" id="37659.GCA_000703125_00871"/>
<evidence type="ECO:0000256" key="7">
    <source>
        <dbReference type="ARBA" id="ARBA00070053"/>
    </source>
</evidence>
<dbReference type="NCBIfam" id="TIGR00067">
    <property type="entry name" value="glut_race"/>
    <property type="match status" value="1"/>
</dbReference>
<dbReference type="Gene3D" id="3.40.50.1860">
    <property type="match status" value="2"/>
</dbReference>
<reference evidence="9 10" key="1">
    <citation type="submission" date="2018-02" db="EMBL/GenBank/DDBJ databases">
        <title>Genomic Encyclopedia of Archaeal and Bacterial Type Strains, Phase II (KMG-II): from individual species to whole genera.</title>
        <authorList>
            <person name="Goeker M."/>
        </authorList>
    </citation>
    <scope>NUCLEOTIDE SEQUENCE [LARGE SCALE GENOMIC DNA]</scope>
    <source>
        <strain evidence="9 10">DSM 15099</strain>
    </source>
</reference>
<keyword evidence="4 8" id="KW-0573">Peptidoglycan synthesis</keyword>
<dbReference type="OrthoDB" id="9801055at2"/>
<dbReference type="AlphaFoldDB" id="A0A2S6FZ87"/>
<feature type="binding site" evidence="8">
    <location>
        <begin position="80"/>
        <end position="81"/>
    </location>
    <ligand>
        <name>substrate</name>
    </ligand>
</feature>
<feature type="active site" description="Proton donor/acceptor" evidence="8">
    <location>
        <position position="79"/>
    </location>
</feature>
<evidence type="ECO:0000256" key="5">
    <source>
        <dbReference type="ARBA" id="ARBA00023235"/>
    </source>
</evidence>
<gene>
    <name evidence="8" type="primary">murI</name>
    <name evidence="9" type="ORF">BD821_10432</name>
</gene>
<evidence type="ECO:0000313" key="9">
    <source>
        <dbReference type="EMBL" id="PPK48773.1"/>
    </source>
</evidence>
<dbReference type="EMBL" id="PTIS01000004">
    <property type="protein sequence ID" value="PPK48773.1"/>
    <property type="molecule type" value="Genomic_DNA"/>
</dbReference>
<keyword evidence="3 8" id="KW-0133">Cell shape</keyword>
<dbReference type="InterPro" id="IPR033134">
    <property type="entry name" value="Asp/Glu_racemase_AS_2"/>
</dbReference>
<dbReference type="PROSITE" id="PS00923">
    <property type="entry name" value="ASP_GLU_RACEMASE_1"/>
    <property type="match status" value="1"/>
</dbReference>
<feature type="binding site" evidence="8">
    <location>
        <begin position="16"/>
        <end position="17"/>
    </location>
    <ligand>
        <name>substrate</name>
    </ligand>
</feature>
<dbReference type="InterPro" id="IPR015942">
    <property type="entry name" value="Asp/Glu/hydantoin_racemase"/>
</dbReference>
<dbReference type="InterPro" id="IPR001920">
    <property type="entry name" value="Asp/Glu_race"/>
</dbReference>
<dbReference type="GO" id="GO:0071555">
    <property type="term" value="P:cell wall organization"/>
    <property type="evidence" value="ECO:0007669"/>
    <property type="project" value="UniProtKB-KW"/>
</dbReference>
<feature type="binding site" evidence="8">
    <location>
        <begin position="191"/>
        <end position="192"/>
    </location>
    <ligand>
        <name>substrate</name>
    </ligand>
</feature>
<keyword evidence="5 8" id="KW-0413">Isomerase</keyword>
<dbReference type="RefSeq" id="WP_104409507.1">
    <property type="nucleotide sequence ID" value="NZ_PTIS01000004.1"/>
</dbReference>
<evidence type="ECO:0000256" key="4">
    <source>
        <dbReference type="ARBA" id="ARBA00022984"/>
    </source>
</evidence>
<proteinExistence type="inferred from homology"/>
<comment type="catalytic activity">
    <reaction evidence="1 8">
        <text>L-glutamate = D-glutamate</text>
        <dbReference type="Rhea" id="RHEA:12813"/>
        <dbReference type="ChEBI" id="CHEBI:29985"/>
        <dbReference type="ChEBI" id="CHEBI:29986"/>
        <dbReference type="EC" id="5.1.1.3"/>
    </reaction>
</comment>
<evidence type="ECO:0000256" key="2">
    <source>
        <dbReference type="ARBA" id="ARBA00013090"/>
    </source>
</evidence>
<evidence type="ECO:0000256" key="8">
    <source>
        <dbReference type="HAMAP-Rule" id="MF_00258"/>
    </source>
</evidence>
<sequence length="262" mass="28849">MEDNSYNKNKPIGIFDSGVGGISVLKKAIKILPNEDYIYFGDSKNAPYGVKTVEEIKKLTFKAIDLLLSKGCKAIVVACNTATSAAIEDLRKKFKDLPIIGIEPAVRPAVNLNRKGKILIMATPITLAENKFNNLVERCAVSSEVVALPCPGLVEMIEEGVVEGSDIKNYLVRKFEGKIDKDISCIVLGCTHYPFIKKEIVSVIGDEIPIIDGSEGTARELKRRLEQSDLLSNSDEKGDIQIFNSKDNSNLIDLSYKLLELK</sequence>
<dbReference type="GO" id="GO:0009252">
    <property type="term" value="P:peptidoglycan biosynthetic process"/>
    <property type="evidence" value="ECO:0007669"/>
    <property type="project" value="UniProtKB-UniRule"/>
</dbReference>
<dbReference type="Pfam" id="PF01177">
    <property type="entry name" value="Asp_Glu_race"/>
    <property type="match status" value="1"/>
</dbReference>
<dbReference type="PANTHER" id="PTHR21198">
    <property type="entry name" value="GLUTAMATE RACEMASE"/>
    <property type="match status" value="1"/>
</dbReference>
<dbReference type="InterPro" id="IPR018187">
    <property type="entry name" value="Asp/Glu_racemase_AS_1"/>
</dbReference>
<dbReference type="FunFam" id="3.40.50.1860:FF:000002">
    <property type="entry name" value="Glutamate racemase"/>
    <property type="match status" value="1"/>
</dbReference>
<evidence type="ECO:0000313" key="10">
    <source>
        <dbReference type="Proteomes" id="UP000239863"/>
    </source>
</evidence>
<dbReference type="GO" id="GO:0008881">
    <property type="term" value="F:glutamate racemase activity"/>
    <property type="evidence" value="ECO:0007669"/>
    <property type="project" value="UniProtKB-UniRule"/>
</dbReference>
<dbReference type="GO" id="GO:0008360">
    <property type="term" value="P:regulation of cell shape"/>
    <property type="evidence" value="ECO:0007669"/>
    <property type="project" value="UniProtKB-KW"/>
</dbReference>
<evidence type="ECO:0000256" key="3">
    <source>
        <dbReference type="ARBA" id="ARBA00022960"/>
    </source>
</evidence>
<dbReference type="UniPathway" id="UPA00219"/>
<dbReference type="PROSITE" id="PS00924">
    <property type="entry name" value="ASP_GLU_RACEMASE_2"/>
    <property type="match status" value="1"/>
</dbReference>
<dbReference type="Proteomes" id="UP000239863">
    <property type="component" value="Unassembled WGS sequence"/>
</dbReference>
<organism evidence="9 10">
    <name type="scientific">Clostridium algidicarnis DSM 15099</name>
    <dbReference type="NCBI Taxonomy" id="1121295"/>
    <lineage>
        <taxon>Bacteria</taxon>
        <taxon>Bacillati</taxon>
        <taxon>Bacillota</taxon>
        <taxon>Clostridia</taxon>
        <taxon>Eubacteriales</taxon>
        <taxon>Clostridiaceae</taxon>
        <taxon>Clostridium</taxon>
    </lineage>
</organism>
<accession>A0A2S6FZ87</accession>
<feature type="active site" description="Proton donor/acceptor" evidence="8">
    <location>
        <position position="190"/>
    </location>
</feature>
<comment type="function">
    <text evidence="8">Provides the (R)-glutamate required for cell wall biosynthesis.</text>
</comment>
<dbReference type="EC" id="5.1.1.3" evidence="2 8"/>
<evidence type="ECO:0000256" key="6">
    <source>
        <dbReference type="ARBA" id="ARBA00023316"/>
    </source>
</evidence>
<name>A0A2S6FZ87_9CLOT</name>